<gene>
    <name evidence="3" type="ORF">RZN05_13150</name>
</gene>
<dbReference type="InterPro" id="IPR052698">
    <property type="entry name" value="MoCofactor_Util/Proc"/>
</dbReference>
<name>A0ABU3Y9A1_9SPHN</name>
<dbReference type="PANTHER" id="PTHR30388:SF4">
    <property type="entry name" value="MOLYBDENUM COFACTOR INSERTION CHAPERONE PAOD"/>
    <property type="match status" value="1"/>
</dbReference>
<organism evidence="3 4">
    <name type="scientific">Sphingomonas agrestis</name>
    <dbReference type="NCBI Taxonomy" id="3080540"/>
    <lineage>
        <taxon>Bacteria</taxon>
        <taxon>Pseudomonadati</taxon>
        <taxon>Pseudomonadota</taxon>
        <taxon>Alphaproteobacteria</taxon>
        <taxon>Sphingomonadales</taxon>
        <taxon>Sphingomonadaceae</taxon>
        <taxon>Sphingomonas</taxon>
    </lineage>
</organism>
<evidence type="ECO:0000259" key="2">
    <source>
        <dbReference type="Pfam" id="PF13478"/>
    </source>
</evidence>
<dbReference type="Pfam" id="PF13478">
    <property type="entry name" value="XdhC_C"/>
    <property type="match status" value="1"/>
</dbReference>
<keyword evidence="1" id="KW-1133">Transmembrane helix</keyword>
<evidence type="ECO:0000256" key="1">
    <source>
        <dbReference type="SAM" id="Phobius"/>
    </source>
</evidence>
<evidence type="ECO:0000313" key="4">
    <source>
        <dbReference type="Proteomes" id="UP001273531"/>
    </source>
</evidence>
<comment type="caution">
    <text evidence="3">The sequence shown here is derived from an EMBL/GenBank/DDBJ whole genome shotgun (WGS) entry which is preliminary data.</text>
</comment>
<dbReference type="PANTHER" id="PTHR30388">
    <property type="entry name" value="ALDEHYDE OXIDOREDUCTASE MOLYBDENUM COFACTOR ASSEMBLY PROTEIN"/>
    <property type="match status" value="1"/>
</dbReference>
<dbReference type="EMBL" id="JAWJEJ010000001">
    <property type="protein sequence ID" value="MDV3457936.1"/>
    <property type="molecule type" value="Genomic_DNA"/>
</dbReference>
<feature type="transmembrane region" description="Helical" evidence="1">
    <location>
        <begin position="111"/>
        <end position="131"/>
    </location>
</feature>
<sequence>MLVDPFPNRAEIERVCAELDARRSAAMLLPAAGTFGATARAFDPALRLLAFGKGPELSALARVAEAAGIEVEARVAGAPGLALGRSPSGCVADKFTAVVLLFHDHEWEEQILLWALTTSAFYIGSIGGSLARQMRRKRLSDLGAGPAEIARIRSPIGTIPSARDPMTLAVSILAEVVDADQERRRQRPLVYPRYGLRAGATAA</sequence>
<protein>
    <submittedName>
        <fullName evidence="3">XdhC family protein</fullName>
    </submittedName>
</protein>
<dbReference type="Proteomes" id="UP001273531">
    <property type="component" value="Unassembled WGS sequence"/>
</dbReference>
<reference evidence="3 4" key="1">
    <citation type="submission" date="2023-10" db="EMBL/GenBank/DDBJ databases">
        <title>Sphingomonas sp. HF-S4 16S ribosomal RNA gene Genome sequencing and assembly.</title>
        <authorList>
            <person name="Lee H."/>
        </authorList>
    </citation>
    <scope>NUCLEOTIDE SEQUENCE [LARGE SCALE GENOMIC DNA]</scope>
    <source>
        <strain evidence="3 4">HF-S4</strain>
    </source>
</reference>
<keyword evidence="4" id="KW-1185">Reference proteome</keyword>
<feature type="domain" description="XdhC Rossmann" evidence="2">
    <location>
        <begin position="48"/>
        <end position="176"/>
    </location>
</feature>
<dbReference type="Gene3D" id="3.40.50.720">
    <property type="entry name" value="NAD(P)-binding Rossmann-like Domain"/>
    <property type="match status" value="1"/>
</dbReference>
<evidence type="ECO:0000313" key="3">
    <source>
        <dbReference type="EMBL" id="MDV3457936.1"/>
    </source>
</evidence>
<keyword evidence="1" id="KW-0812">Transmembrane</keyword>
<dbReference type="InterPro" id="IPR027051">
    <property type="entry name" value="XdhC_Rossmann_dom"/>
</dbReference>
<keyword evidence="1" id="KW-0472">Membrane</keyword>
<dbReference type="RefSeq" id="WP_317227057.1">
    <property type="nucleotide sequence ID" value="NZ_JAWJEJ010000001.1"/>
</dbReference>
<accession>A0ABU3Y9A1</accession>
<proteinExistence type="predicted"/>